<dbReference type="InterPro" id="IPR018490">
    <property type="entry name" value="cNMP-bd_dom_sf"/>
</dbReference>
<organism evidence="19 20">
    <name type="scientific">Trypanosoma cruzi marinkellei</name>
    <dbReference type="NCBI Taxonomy" id="85056"/>
    <lineage>
        <taxon>Eukaryota</taxon>
        <taxon>Discoba</taxon>
        <taxon>Euglenozoa</taxon>
        <taxon>Kinetoplastea</taxon>
        <taxon>Metakinetoplastina</taxon>
        <taxon>Trypanosomatida</taxon>
        <taxon>Trypanosomatidae</taxon>
        <taxon>Trypanosoma</taxon>
        <taxon>Schizotrypanum</taxon>
    </lineage>
</organism>
<keyword evidence="12" id="KW-0597">Phosphoprotein</keyword>
<feature type="compositionally biased region" description="Polar residues" evidence="14">
    <location>
        <begin position="1466"/>
        <end position="1475"/>
    </location>
</feature>
<dbReference type="InterPro" id="IPR050629">
    <property type="entry name" value="STE20/SPS1-PAK"/>
</dbReference>
<dbReference type="Gene3D" id="1.10.510.10">
    <property type="entry name" value="Transferase(Phosphotransferase) domain 1"/>
    <property type="match status" value="1"/>
</dbReference>
<dbReference type="GO" id="GO:0005524">
    <property type="term" value="F:ATP binding"/>
    <property type="evidence" value="ECO:0007669"/>
    <property type="project" value="UniProtKB-UniRule"/>
</dbReference>
<evidence type="ECO:0000256" key="14">
    <source>
        <dbReference type="SAM" id="MobiDB-lite"/>
    </source>
</evidence>
<evidence type="ECO:0000256" key="11">
    <source>
        <dbReference type="ARBA" id="ARBA00048679"/>
    </source>
</evidence>
<dbReference type="SMART" id="SM00100">
    <property type="entry name" value="cNMP"/>
    <property type="match status" value="2"/>
</dbReference>
<evidence type="ECO:0000256" key="10">
    <source>
        <dbReference type="ARBA" id="ARBA00047899"/>
    </source>
</evidence>
<dbReference type="PROSITE" id="PS50110">
    <property type="entry name" value="RESPONSE_REGULATORY"/>
    <property type="match status" value="1"/>
</dbReference>
<evidence type="ECO:0000256" key="4">
    <source>
        <dbReference type="ARBA" id="ARBA00022535"/>
    </source>
</evidence>
<dbReference type="InterPro" id="IPR011009">
    <property type="entry name" value="Kinase-like_dom_sf"/>
</dbReference>
<keyword evidence="8 13" id="KW-0067">ATP-binding</keyword>
<feature type="compositionally biased region" description="Acidic residues" evidence="14">
    <location>
        <begin position="1428"/>
        <end position="1442"/>
    </location>
</feature>
<sequence length="1852" mass="207024">MWRSSLNPLVEPFGTTEISLLEFDVIGSTPQRSVENLRGHIRSLVDSVEKEATLVTVIQLLESERQGLSEPSTTTTTAETRGGDNHNLSPASSLMAKLSLNYESHPSGGEAPPTPHNSNWNSVSTADRELPSQQERTREFVESRGDAHVAERVEAKEVNEDEMERITELDGCPRLSPPPPPPLIASKGEPLVRYGRRAAVSAESLPLNVIRSYSPPVVAKSPEEERIVRAGVMACHLFSNMDSKDQSIIVQALKRVSFPAGTDILRQDGASVEKLFLLTQGSCDVIKNGKRIHTLLECSTFGEMEMMYNLPTCVATIRSVTNCVLYTLDQYTYQNIVLAASLHKREKYQALLSNVEFLREFSDYDRMQIAEALVTKTYRQGDYIIRFGETGKWMHIIVEGEVAVVGRHIGKKCEILRLKEGEVVGELEFLFNDLTVADVIATSRRVTTAQIKRKHFELITGPIQDKLKAYIVCSGRYTHYLGGAKDRIKSELSLLGKRSKRMATNAERENAFLHQVDVNGEIILPVPKEKVFALEKGIVLDKANNERVNVKDDVSGPDVESSSTHVLFRFPLMPIHKNSLAVIALREDGSILLWNERMVRLTGYTAEEAIGQHICSFLLETKDQKTMHQAICDARQYTGDTEVFFDEKGGAYRRAYTFARMDGLTKVQLKLSVLPSIVSHGKDAAEIVLAVGEETHAESQQVLDKSQLLMDQISGVLRDGECSYEDRLHRIAMVLNGFELTCRAMLASTEHVRVVNIRQMIGQVMMDYGAQCVSSGVAVRQRFEGLYAENAYLNAKLLPECLRYAMSNCTQHLDDVQVTITVKITENNGMDLLEIEFHDNGPGFPVDLLDEIHEGRFSEKYAQVPRVRAAMERQGGSMIIESVPGNTNVRFIVPFVPVKERLTDKLEHHVKELENSMSLSCVGSVTQASGNTSASSFTLQNCRRPPVWKQTFTTVVVEDTPAHRNMLCRFLWEQKHAVLPAYNLDDIEQLIDVVDILFIDPHQSIFGESHDTIDPIALLREKARRMAVVVTGVDMDGESAKAYQTAGFITLKKPCNPIQALQCIREAEEMISQYKMEDERILQTRETLSKNSRGAWKRGKLLGKGTFGEVYEATEVLTGGKMAVKEMRLGRRDVQIEQFVNEISAMCNLRHPNIIHYFYCEENKEENVIRVFMEYGSGGTLQELLKNKGNLEFKEYQSLLRDVVEGVAYIHSMNYVHGDLKTANVLLSSEGKGKIGDFGTARRVRDGELLYQMQGSPLYMSPECLAASERDEDGVRIGYSFPSDVWSLGCIALEMATNNPPFSHLKNVTGPAGVMMYVTNLNDIPDLSPLFDGPPSIVEFVSACLNPDPSKRATAAQLLHMSIFSEAPDEDIKSALKALKRAQLLHVLNNFTAFQEPAELERRKSHPPYRYTVRRETEFCDSSTEDKDPTEDEGEKVEENYEETGSMKKEEHVATSIARFHRPSTSDKSNSNHPKMSTAGKGIPPDGCSYKNYGRLLRNSARAEEDAFFESSISSFYAPDNGEEEEEASAAPAEENKVGKSKAVITTSKRSSVCPHSPSQVTWRGEFVSSFTEKFGFLPLEHCSVDFMGNSMDNTRAGATVDVDSQDGPQKTPKTQHEQGPREREYRARTLHDDAGLLKRAFIQPYKRSSQRSSLFKFSANRQPKRGVKNMFLVEDLQVVPERKSQDVSSPHARDFGTPPPSFIQYDSVPRQRRFAVAPHLASPSPVRPPRETEENTGIVPSFNTSAEVHACSPSPCSSGTRKGVFSLSRDLTSLQSALLELLERLKDIKPMEVEGRWRSQSRHAAGGMLLQKPSECREDESCTVDSVAALRDLVGRIEGEFMNLKSHISAL</sequence>
<dbReference type="InterPro" id="IPR008271">
    <property type="entry name" value="Ser/Thr_kinase_AS"/>
</dbReference>
<feature type="compositionally biased region" description="Polar residues" evidence="14">
    <location>
        <begin position="116"/>
        <end position="125"/>
    </location>
</feature>
<evidence type="ECO:0000256" key="2">
    <source>
        <dbReference type="ARBA" id="ARBA00012513"/>
    </source>
</evidence>
<keyword evidence="20" id="KW-1185">Reference proteome</keyword>
<dbReference type="PROSITE" id="PS00107">
    <property type="entry name" value="PROTEIN_KINASE_ATP"/>
    <property type="match status" value="1"/>
</dbReference>
<dbReference type="CDD" id="cd00038">
    <property type="entry name" value="CAP_ED"/>
    <property type="match status" value="2"/>
</dbReference>
<dbReference type="InterPro" id="IPR001789">
    <property type="entry name" value="Sig_transdc_resp-reg_receiver"/>
</dbReference>
<comment type="catalytic activity">
    <reaction evidence="11">
        <text>L-seryl-[protein] + ATP = O-phospho-L-seryl-[protein] + ADP + H(+)</text>
        <dbReference type="Rhea" id="RHEA:17989"/>
        <dbReference type="Rhea" id="RHEA-COMP:9863"/>
        <dbReference type="Rhea" id="RHEA-COMP:11604"/>
        <dbReference type="ChEBI" id="CHEBI:15378"/>
        <dbReference type="ChEBI" id="CHEBI:29999"/>
        <dbReference type="ChEBI" id="CHEBI:30616"/>
        <dbReference type="ChEBI" id="CHEBI:83421"/>
        <dbReference type="ChEBI" id="CHEBI:456216"/>
        <dbReference type="EC" id="2.7.11.1"/>
    </reaction>
</comment>
<evidence type="ECO:0000259" key="16">
    <source>
        <dbReference type="PROSITE" id="PS50042"/>
    </source>
</evidence>
<dbReference type="InterPro" id="IPR014710">
    <property type="entry name" value="RmlC-like_jellyroll"/>
</dbReference>
<feature type="binding site" evidence="13">
    <location>
        <position position="1125"/>
    </location>
    <ligand>
        <name>ATP</name>
        <dbReference type="ChEBI" id="CHEBI:30616"/>
    </ligand>
</feature>
<feature type="domain" description="Cyclic nucleotide-binding" evidence="16">
    <location>
        <begin position="237"/>
        <end position="354"/>
    </location>
</feature>
<evidence type="ECO:0000256" key="9">
    <source>
        <dbReference type="ARBA" id="ARBA00022992"/>
    </source>
</evidence>
<feature type="domain" description="Cyclic nucleotide-binding" evidence="16">
    <location>
        <begin position="357"/>
        <end position="468"/>
    </location>
</feature>
<evidence type="ECO:0000256" key="1">
    <source>
        <dbReference type="ARBA" id="ARBA00008874"/>
    </source>
</evidence>
<dbReference type="NCBIfam" id="TIGR00229">
    <property type="entry name" value="sensory_box"/>
    <property type="match status" value="1"/>
</dbReference>
<feature type="region of interest" description="Disordered" evidence="14">
    <location>
        <begin position="1517"/>
        <end position="1559"/>
    </location>
</feature>
<dbReference type="SMART" id="SM00220">
    <property type="entry name" value="S_TKc"/>
    <property type="match status" value="1"/>
</dbReference>
<keyword evidence="6 13" id="KW-0547">Nucleotide-binding</keyword>
<evidence type="ECO:0000256" key="6">
    <source>
        <dbReference type="ARBA" id="ARBA00022741"/>
    </source>
</evidence>
<dbReference type="FunFam" id="2.60.120.10:FF:000148">
    <property type="entry name" value="Protein kinase A regulatory subunit"/>
    <property type="match status" value="1"/>
</dbReference>
<keyword evidence="4" id="KW-0140">cGMP</keyword>
<dbReference type="PROSITE" id="PS50011">
    <property type="entry name" value="PROTEIN_KINASE_DOM"/>
    <property type="match status" value="1"/>
</dbReference>
<name>K2N6T7_TRYCR</name>
<comment type="similarity">
    <text evidence="1">Belongs to the protein kinase superfamily. STE Ser/Thr protein kinase family. STE20 subfamily.</text>
</comment>
<dbReference type="GO" id="GO:0004674">
    <property type="term" value="F:protein serine/threonine kinase activity"/>
    <property type="evidence" value="ECO:0007669"/>
    <property type="project" value="UniProtKB-KW"/>
</dbReference>
<feature type="compositionally biased region" description="Basic and acidic residues" evidence="14">
    <location>
        <begin position="1615"/>
        <end position="1624"/>
    </location>
</feature>
<gene>
    <name evidence="19" type="ORF">MOQ_005804</name>
</gene>
<dbReference type="FunFam" id="1.10.510.10:FF:000805">
    <property type="entry name" value="Mitogen activated kinase-like protein"/>
    <property type="match status" value="1"/>
</dbReference>
<dbReference type="InterPro" id="IPR011006">
    <property type="entry name" value="CheY-like_superfamily"/>
</dbReference>
<evidence type="ECO:0000259" key="17">
    <source>
        <dbReference type="PROSITE" id="PS50110"/>
    </source>
</evidence>
<dbReference type="CDD" id="cd00130">
    <property type="entry name" value="PAS"/>
    <property type="match status" value="1"/>
</dbReference>
<dbReference type="InterPro" id="IPR035965">
    <property type="entry name" value="PAS-like_dom_sf"/>
</dbReference>
<dbReference type="Pfam" id="PF00027">
    <property type="entry name" value="cNMP_binding"/>
    <property type="match status" value="2"/>
</dbReference>
<feature type="domain" description="Protein kinase" evidence="15">
    <location>
        <begin position="1096"/>
        <end position="1364"/>
    </location>
</feature>
<protein>
    <recommendedName>
        <fullName evidence="2">non-specific serine/threonine protein kinase</fullName>
        <ecNumber evidence="2">2.7.11.1</ecNumber>
    </recommendedName>
</protein>
<dbReference type="PROSITE" id="PS00108">
    <property type="entry name" value="PROTEIN_KINASE_ST"/>
    <property type="match status" value="1"/>
</dbReference>
<evidence type="ECO:0000256" key="3">
    <source>
        <dbReference type="ARBA" id="ARBA00022527"/>
    </source>
</evidence>
<evidence type="ECO:0000313" key="20">
    <source>
        <dbReference type="Proteomes" id="UP000007350"/>
    </source>
</evidence>
<dbReference type="Gene3D" id="3.30.450.20">
    <property type="entry name" value="PAS domain"/>
    <property type="match status" value="1"/>
</dbReference>
<dbReference type="Gene3D" id="3.40.50.2300">
    <property type="match status" value="1"/>
</dbReference>
<evidence type="ECO:0000259" key="18">
    <source>
        <dbReference type="PROSITE" id="PS50112"/>
    </source>
</evidence>
<feature type="region of interest" description="Disordered" evidence="14">
    <location>
        <begin position="1405"/>
        <end position="1485"/>
    </location>
</feature>
<dbReference type="SUPFAM" id="SSF55874">
    <property type="entry name" value="ATPase domain of HSP90 chaperone/DNA topoisomerase II/histidine kinase"/>
    <property type="match status" value="1"/>
</dbReference>
<feature type="modified residue" description="4-aspartylphosphate" evidence="12">
    <location>
        <position position="1000"/>
    </location>
</feature>
<dbReference type="SUPFAM" id="SSF52172">
    <property type="entry name" value="CheY-like"/>
    <property type="match status" value="1"/>
</dbReference>
<dbReference type="GO" id="GO:0000160">
    <property type="term" value="P:phosphorelay signal transduction system"/>
    <property type="evidence" value="ECO:0007669"/>
    <property type="project" value="InterPro"/>
</dbReference>
<dbReference type="GO" id="GO:0005737">
    <property type="term" value="C:cytoplasm"/>
    <property type="evidence" value="ECO:0007669"/>
    <property type="project" value="TreeGrafter"/>
</dbReference>
<dbReference type="InterPro" id="IPR000719">
    <property type="entry name" value="Prot_kinase_dom"/>
</dbReference>
<feature type="domain" description="Response regulatory" evidence="17">
    <location>
        <begin position="953"/>
        <end position="1068"/>
    </location>
</feature>
<dbReference type="Pfam" id="PF02518">
    <property type="entry name" value="HATPase_c"/>
    <property type="match status" value="1"/>
</dbReference>
<dbReference type="SUPFAM" id="SSF51206">
    <property type="entry name" value="cAMP-binding domain-like"/>
    <property type="match status" value="2"/>
</dbReference>
<dbReference type="SUPFAM" id="SSF56112">
    <property type="entry name" value="Protein kinase-like (PK-like)"/>
    <property type="match status" value="1"/>
</dbReference>
<dbReference type="SUPFAM" id="SSF55785">
    <property type="entry name" value="PYP-like sensor domain (PAS domain)"/>
    <property type="match status" value="1"/>
</dbReference>
<dbReference type="InterPro" id="IPR000014">
    <property type="entry name" value="PAS"/>
</dbReference>
<dbReference type="Pfam" id="PF00069">
    <property type="entry name" value="Pkinase"/>
    <property type="match status" value="1"/>
</dbReference>
<dbReference type="GO" id="GO:0030553">
    <property type="term" value="F:cGMP binding"/>
    <property type="evidence" value="ECO:0007669"/>
    <property type="project" value="UniProtKB-KW"/>
</dbReference>
<keyword evidence="7 19" id="KW-0418">Kinase</keyword>
<comment type="catalytic activity">
    <reaction evidence="10">
        <text>L-threonyl-[protein] + ATP = O-phospho-L-threonyl-[protein] + ADP + H(+)</text>
        <dbReference type="Rhea" id="RHEA:46608"/>
        <dbReference type="Rhea" id="RHEA-COMP:11060"/>
        <dbReference type="Rhea" id="RHEA-COMP:11605"/>
        <dbReference type="ChEBI" id="CHEBI:15378"/>
        <dbReference type="ChEBI" id="CHEBI:30013"/>
        <dbReference type="ChEBI" id="CHEBI:30616"/>
        <dbReference type="ChEBI" id="CHEBI:61977"/>
        <dbReference type="ChEBI" id="CHEBI:456216"/>
        <dbReference type="EC" id="2.7.11.1"/>
    </reaction>
</comment>
<evidence type="ECO:0000256" key="8">
    <source>
        <dbReference type="ARBA" id="ARBA00022840"/>
    </source>
</evidence>
<dbReference type="Gene3D" id="3.30.565.10">
    <property type="entry name" value="Histidine kinase-like ATPase, C-terminal domain"/>
    <property type="match status" value="1"/>
</dbReference>
<keyword evidence="9" id="KW-0142">cGMP-binding</keyword>
<dbReference type="Pfam" id="PF00989">
    <property type="entry name" value="PAS"/>
    <property type="match status" value="1"/>
</dbReference>
<dbReference type="GO" id="GO:0006355">
    <property type="term" value="P:regulation of DNA-templated transcription"/>
    <property type="evidence" value="ECO:0007669"/>
    <property type="project" value="InterPro"/>
</dbReference>
<evidence type="ECO:0000256" key="5">
    <source>
        <dbReference type="ARBA" id="ARBA00022679"/>
    </source>
</evidence>
<dbReference type="Gene3D" id="2.60.120.10">
    <property type="entry name" value="Jelly Rolls"/>
    <property type="match status" value="2"/>
</dbReference>
<dbReference type="EMBL" id="AHKC01012165">
    <property type="protein sequence ID" value="EKF30386.1"/>
    <property type="molecule type" value="Genomic_DNA"/>
</dbReference>
<feature type="region of interest" description="Disordered" evidence="14">
    <location>
        <begin position="1596"/>
        <end position="1624"/>
    </location>
</feature>
<proteinExistence type="inferred from homology"/>
<dbReference type="CDD" id="cd06606">
    <property type="entry name" value="STKc_MAPKKK"/>
    <property type="match status" value="1"/>
</dbReference>
<reference evidence="19 20" key="1">
    <citation type="journal article" date="2012" name="BMC Genomics">
        <title>Comparative genomic analysis of human infective Trypanosoma cruzi lineages with the bat-restricted subspecies T. cruzi marinkellei.</title>
        <authorList>
            <person name="Franzen O."/>
            <person name="Talavera-Lopez C."/>
            <person name="Ochaya S."/>
            <person name="Butler C.E."/>
            <person name="Messenger L.A."/>
            <person name="Lewis M.D."/>
            <person name="Llewellyn M.S."/>
            <person name="Marinkelle C.J."/>
            <person name="Tyler K.M."/>
            <person name="Miles M.A."/>
            <person name="Andersson B."/>
        </authorList>
    </citation>
    <scope>NUCLEOTIDE SEQUENCE [LARGE SCALE GENOMIC DNA]</scope>
    <source>
        <strain evidence="19 20">B7</strain>
    </source>
</reference>
<dbReference type="InterPro" id="IPR017441">
    <property type="entry name" value="Protein_kinase_ATP_BS"/>
</dbReference>
<dbReference type="PANTHER" id="PTHR48012">
    <property type="entry name" value="STERILE20-LIKE KINASE, ISOFORM B-RELATED"/>
    <property type="match status" value="1"/>
</dbReference>
<evidence type="ECO:0000313" key="19">
    <source>
        <dbReference type="EMBL" id="EKF30386.1"/>
    </source>
</evidence>
<dbReference type="Proteomes" id="UP000007350">
    <property type="component" value="Unassembled WGS sequence"/>
</dbReference>
<comment type="caution">
    <text evidence="19">The sequence shown here is derived from an EMBL/GenBank/DDBJ whole genome shotgun (WGS) entry which is preliminary data.</text>
</comment>
<dbReference type="InterPro" id="IPR013767">
    <property type="entry name" value="PAS_fold"/>
</dbReference>
<evidence type="ECO:0000256" key="12">
    <source>
        <dbReference type="PROSITE-ProRule" id="PRU00169"/>
    </source>
</evidence>
<dbReference type="InterPro" id="IPR000595">
    <property type="entry name" value="cNMP-bd_dom"/>
</dbReference>
<dbReference type="PROSITE" id="PS50042">
    <property type="entry name" value="CNMP_BINDING_3"/>
    <property type="match status" value="2"/>
</dbReference>
<dbReference type="PROSITE" id="PS50112">
    <property type="entry name" value="PAS"/>
    <property type="match status" value="1"/>
</dbReference>
<dbReference type="PANTHER" id="PTHR48012:SF10">
    <property type="entry name" value="FI20177P1"/>
    <property type="match status" value="1"/>
</dbReference>
<dbReference type="InterPro" id="IPR003594">
    <property type="entry name" value="HATPase_dom"/>
</dbReference>
<feature type="region of interest" description="Disordered" evidence="14">
    <location>
        <begin position="65"/>
        <end position="130"/>
    </location>
</feature>
<dbReference type="EC" id="2.7.11.1" evidence="2"/>
<evidence type="ECO:0000256" key="7">
    <source>
        <dbReference type="ARBA" id="ARBA00022777"/>
    </source>
</evidence>
<keyword evidence="5" id="KW-0808">Transferase</keyword>
<evidence type="ECO:0000256" key="13">
    <source>
        <dbReference type="PROSITE-ProRule" id="PRU10141"/>
    </source>
</evidence>
<dbReference type="OrthoDB" id="244491at2759"/>
<evidence type="ECO:0000259" key="15">
    <source>
        <dbReference type="PROSITE" id="PS50011"/>
    </source>
</evidence>
<accession>K2N6T7</accession>
<feature type="domain" description="PAS" evidence="18">
    <location>
        <begin position="582"/>
        <end position="631"/>
    </location>
</feature>
<dbReference type="InterPro" id="IPR036890">
    <property type="entry name" value="HATPase_C_sf"/>
</dbReference>
<keyword evidence="3" id="KW-0723">Serine/threonine-protein kinase</keyword>